<evidence type="ECO:0000313" key="2">
    <source>
        <dbReference type="Proteomes" id="UP000015102"/>
    </source>
</evidence>
<dbReference type="AlphaFoldDB" id="T1GPA0"/>
<proteinExistence type="predicted"/>
<dbReference type="EnsemblMetazoa" id="MESCA005422-RA">
    <property type="protein sequence ID" value="MESCA005422-PA"/>
    <property type="gene ID" value="MESCA005422"/>
</dbReference>
<dbReference type="Proteomes" id="UP000015102">
    <property type="component" value="Unassembled WGS sequence"/>
</dbReference>
<name>T1GPA0_MEGSC</name>
<sequence>MDTHFTESVAVAIAVDSETENILETHEGAGTLRVVSVWTKTNGLDKDKVRSLSHQDRWFFSLIDIVFLHPMLDRVELKLSNSAKYLEIFLGRKLMWKENIEERRKKDYIAWFACSK</sequence>
<reference evidence="1" key="2">
    <citation type="submission" date="2015-06" db="UniProtKB">
        <authorList>
            <consortium name="EnsemblMetazoa"/>
        </authorList>
    </citation>
    <scope>IDENTIFICATION</scope>
</reference>
<evidence type="ECO:0000313" key="1">
    <source>
        <dbReference type="EnsemblMetazoa" id="MESCA005422-PA"/>
    </source>
</evidence>
<accession>T1GPA0</accession>
<dbReference type="HOGENOM" id="CLU_2099661_0_0_1"/>
<reference evidence="2" key="1">
    <citation type="submission" date="2013-02" db="EMBL/GenBank/DDBJ databases">
        <authorList>
            <person name="Hughes D."/>
        </authorList>
    </citation>
    <scope>NUCLEOTIDE SEQUENCE</scope>
    <source>
        <strain>Durham</strain>
        <strain evidence="2">NC isolate 2 -- Noor lab</strain>
    </source>
</reference>
<organism evidence="1 2">
    <name type="scientific">Megaselia scalaris</name>
    <name type="common">Humpbacked fly</name>
    <name type="synonym">Phora scalaris</name>
    <dbReference type="NCBI Taxonomy" id="36166"/>
    <lineage>
        <taxon>Eukaryota</taxon>
        <taxon>Metazoa</taxon>
        <taxon>Ecdysozoa</taxon>
        <taxon>Arthropoda</taxon>
        <taxon>Hexapoda</taxon>
        <taxon>Insecta</taxon>
        <taxon>Pterygota</taxon>
        <taxon>Neoptera</taxon>
        <taxon>Endopterygota</taxon>
        <taxon>Diptera</taxon>
        <taxon>Brachycera</taxon>
        <taxon>Muscomorpha</taxon>
        <taxon>Platypezoidea</taxon>
        <taxon>Phoridae</taxon>
        <taxon>Megaseliini</taxon>
        <taxon>Megaselia</taxon>
    </lineage>
</organism>
<dbReference type="EMBL" id="CAQQ02127693">
    <property type="status" value="NOT_ANNOTATED_CDS"/>
    <property type="molecule type" value="Genomic_DNA"/>
</dbReference>
<keyword evidence="2" id="KW-1185">Reference proteome</keyword>
<protein>
    <submittedName>
        <fullName evidence="1">Uncharacterized protein</fullName>
    </submittedName>
</protein>